<keyword evidence="2" id="KW-0812">Transmembrane</keyword>
<comment type="caution">
    <text evidence="3">The sequence shown here is derived from an EMBL/GenBank/DDBJ whole genome shotgun (WGS) entry which is preliminary data.</text>
</comment>
<evidence type="ECO:0000256" key="1">
    <source>
        <dbReference type="SAM" id="MobiDB-lite"/>
    </source>
</evidence>
<evidence type="ECO:0008006" key="5">
    <source>
        <dbReference type="Google" id="ProtNLM"/>
    </source>
</evidence>
<proteinExistence type="predicted"/>
<gene>
    <name evidence="3" type="ORF">HMPREF0059_00592</name>
</gene>
<dbReference type="EMBL" id="ACRE02000025">
    <property type="protein sequence ID" value="EGE39243.2"/>
    <property type="molecule type" value="Genomic_DNA"/>
</dbReference>
<evidence type="ECO:0000256" key="2">
    <source>
        <dbReference type="SAM" id="Phobius"/>
    </source>
</evidence>
<feature type="transmembrane region" description="Helical" evidence="2">
    <location>
        <begin position="223"/>
        <end position="240"/>
    </location>
</feature>
<accession>F2UVZ0</accession>
<evidence type="ECO:0000313" key="3">
    <source>
        <dbReference type="EMBL" id="EGE39243.2"/>
    </source>
</evidence>
<feature type="region of interest" description="Disordered" evidence="1">
    <location>
        <begin position="129"/>
        <end position="165"/>
    </location>
</feature>
<feature type="compositionally biased region" description="Basic and acidic residues" evidence="1">
    <location>
        <begin position="139"/>
        <end position="160"/>
    </location>
</feature>
<name>F2UVZ0_ACTVI</name>
<organism evidence="3 4">
    <name type="scientific">Actinomyces viscosus C505</name>
    <dbReference type="NCBI Taxonomy" id="562973"/>
    <lineage>
        <taxon>Bacteria</taxon>
        <taxon>Bacillati</taxon>
        <taxon>Actinomycetota</taxon>
        <taxon>Actinomycetes</taxon>
        <taxon>Actinomycetales</taxon>
        <taxon>Actinomycetaceae</taxon>
        <taxon>Actinomyces</taxon>
    </lineage>
</organism>
<protein>
    <recommendedName>
        <fullName evidence="5">PH domain-containing protein</fullName>
    </recommendedName>
</protein>
<dbReference type="eggNOG" id="ENOG50332AI">
    <property type="taxonomic scope" value="Bacteria"/>
</dbReference>
<sequence>MRHDAPVQEDVPTTVSTTVPPVMPTVVIRSLPARLGTALIGLAAAGMSLTIGLVDGAAHGLRTLAWAGLLTFLTWLLWWAPQITLAPRALTIRNAWRTHVLGWDEVEMCRTRWGLSVVTRDDVEVRASAAPRRGGMAESFRRRQELREQQERRDGLRDTEPAPAVRPEYLVGEGTHRTNLDTGDAGALIEAYAEQVRSLLARAAGDTAPGEAAGVTSSLNRPVAAAAGLLAVALAAVTVLL</sequence>
<feature type="transmembrane region" description="Helical" evidence="2">
    <location>
        <begin position="60"/>
        <end position="80"/>
    </location>
</feature>
<dbReference type="Proteomes" id="UP000004668">
    <property type="component" value="Unassembled WGS sequence"/>
</dbReference>
<reference evidence="3 4" key="2">
    <citation type="submission" date="2011-10" db="EMBL/GenBank/DDBJ databases">
        <title>The Genome Sequence of Actinomyces viscosus C505.</title>
        <authorList>
            <consortium name="The Broad Institute Genome Sequencing Platform"/>
            <consortium name="The Broad Institute Genome Sequencing Center for Infectious Disease"/>
            <person name="Earl A."/>
            <person name="Ward D."/>
            <person name="Feldgarden M."/>
            <person name="Gevers D."/>
            <person name="Sibley C.D."/>
            <person name="Field T.R."/>
            <person name="Grinwis M."/>
            <person name="Eshaghurshan C.S."/>
            <person name="Surette M.G."/>
            <person name="Young S.K."/>
            <person name="Zeng Q."/>
            <person name="Gargeya S."/>
            <person name="Fitzgerald M."/>
            <person name="Haas B."/>
            <person name="Abouelleil A."/>
            <person name="Alvarado L."/>
            <person name="Arachchi H.M."/>
            <person name="Berlin A."/>
            <person name="Brown A."/>
            <person name="Chapman S.B."/>
            <person name="Chen Z."/>
            <person name="Dunbar C."/>
            <person name="Freedman E."/>
            <person name="Gearin G."/>
            <person name="Goldberg J."/>
            <person name="Griggs A."/>
            <person name="Gujja S."/>
            <person name="Heiman D."/>
            <person name="Howarth C."/>
            <person name="Larson L."/>
            <person name="Lui A."/>
            <person name="MacDonald P.J.P."/>
            <person name="Montmayeur A."/>
            <person name="Murphy C."/>
            <person name="Neiman D."/>
            <person name="Pearson M."/>
            <person name="Priest M."/>
            <person name="Roberts A."/>
            <person name="Saif S."/>
            <person name="Shea T."/>
            <person name="Shenoy N."/>
            <person name="Sisk P."/>
            <person name="Stolte C."/>
            <person name="Sykes S."/>
            <person name="Wortman J."/>
            <person name="Nusbaum C."/>
            <person name="Birren B."/>
        </authorList>
    </citation>
    <scope>NUCLEOTIDE SEQUENCE [LARGE SCALE GENOMIC DNA]</scope>
    <source>
        <strain evidence="3 4">C505</strain>
    </source>
</reference>
<keyword evidence="2" id="KW-1133">Transmembrane helix</keyword>
<dbReference type="HOGENOM" id="CLU_1149953_0_0_11"/>
<feature type="transmembrane region" description="Helical" evidence="2">
    <location>
        <begin position="35"/>
        <end position="54"/>
    </location>
</feature>
<reference evidence="4" key="1">
    <citation type="submission" date="2010-02" db="EMBL/GenBank/DDBJ databases">
        <title>The Genome Sequence of Prevotella oris strain C735.</title>
        <authorList>
            <consortium name="The Broad Institute Genome Sequencing Platform"/>
            <person name="Ward D."/>
            <person name="Feldgarden M."/>
            <person name="Earl A."/>
            <person name="Young S.K."/>
            <person name="Zeng Q."/>
            <person name="Koehrsen M."/>
            <person name="Alvarado L."/>
            <person name="Berlin A."/>
            <person name="Bochicchio J."/>
            <person name="Borenstein D."/>
            <person name="Chapman S.B."/>
            <person name="Chen Z."/>
            <person name="Engels R."/>
            <person name="Freedman E."/>
            <person name="Gellesch M."/>
            <person name="Goldberg J."/>
            <person name="Griggs A."/>
            <person name="Gujja S."/>
            <person name="Heilman E."/>
            <person name="Heiman D."/>
            <person name="Hepburn T."/>
            <person name="Howarth C."/>
            <person name="Jen D."/>
            <person name="Larson L."/>
            <person name="Mehta T."/>
            <person name="Park D."/>
            <person name="Pearson M."/>
            <person name="Roberts A."/>
            <person name="Saif S."/>
            <person name="Shea T."/>
            <person name="Shenoy N."/>
            <person name="Sisk P."/>
            <person name="Stolte C."/>
            <person name="Sykes S."/>
            <person name="Thomson T."/>
            <person name="Walk T."/>
            <person name="White J."/>
            <person name="Yandava C."/>
            <person name="Sibley C.D."/>
            <person name="Field T.R."/>
            <person name="Grinwis M."/>
            <person name="Eshaghurshan C.S."/>
            <person name="Surette M.G."/>
            <person name="Haas B."/>
            <person name="Nusbaum C."/>
            <person name="Birren B."/>
        </authorList>
    </citation>
    <scope>NUCLEOTIDE SEQUENCE [LARGE SCALE GENOMIC DNA]</scope>
    <source>
        <strain evidence="4">C505</strain>
    </source>
</reference>
<keyword evidence="2" id="KW-0472">Membrane</keyword>
<evidence type="ECO:0000313" key="4">
    <source>
        <dbReference type="Proteomes" id="UP000004668"/>
    </source>
</evidence>
<dbReference type="AlphaFoldDB" id="F2UVZ0"/>